<reference evidence="4 5" key="1">
    <citation type="submission" date="2012-05" db="EMBL/GenBank/DDBJ databases">
        <title>Complete genome of the Bcep22-like bacteriophage BcepMigl.</title>
        <authorList>
            <person name="Gill J.J."/>
            <person name="Migl D.M."/>
            <person name="Summer E.J."/>
            <person name="Gonzlaez C.F."/>
            <person name="Young R."/>
        </authorList>
    </citation>
    <scope>NUCLEOTIDE SEQUENCE [LARGE SCALE GENOMIC DNA]</scope>
</reference>
<dbReference type="KEGG" id="vg:14296485"/>
<keyword evidence="2" id="KW-0231">Viral genome packaging</keyword>
<dbReference type="Pfam" id="PF03592">
    <property type="entry name" value="Terminase_2"/>
    <property type="match status" value="1"/>
</dbReference>
<dbReference type="GO" id="GO:0051276">
    <property type="term" value="P:chromosome organization"/>
    <property type="evidence" value="ECO:0007669"/>
    <property type="project" value="InterPro"/>
</dbReference>
<proteinExistence type="predicted"/>
<feature type="region of interest" description="Disordered" evidence="3">
    <location>
        <begin position="1"/>
        <end position="22"/>
    </location>
</feature>
<dbReference type="OrthoDB" id="9975at10239"/>
<evidence type="ECO:0000256" key="2">
    <source>
        <dbReference type="ARBA" id="ARBA00023219"/>
    </source>
</evidence>
<dbReference type="InterPro" id="IPR052404">
    <property type="entry name" value="SPP1-like_terminase"/>
</dbReference>
<evidence type="ECO:0000256" key="3">
    <source>
        <dbReference type="SAM" id="MobiDB-lite"/>
    </source>
</evidence>
<dbReference type="Gene3D" id="1.10.10.1400">
    <property type="entry name" value="Terminase, small subunit, N-terminal DNA-binding domain, HTH motif"/>
    <property type="match status" value="1"/>
</dbReference>
<keyword evidence="1" id="KW-1188">Viral release from host cell</keyword>
<name>I6X6R5_9CAUD</name>
<evidence type="ECO:0000313" key="5">
    <source>
        <dbReference type="Proteomes" id="UP000009014"/>
    </source>
</evidence>
<dbReference type="EMBL" id="JX104231">
    <property type="protein sequence ID" value="AFN39097.1"/>
    <property type="molecule type" value="Genomic_DNA"/>
</dbReference>
<keyword evidence="5" id="KW-1185">Reference proteome</keyword>
<accession>I6X6R5</accession>
<dbReference type="InterPro" id="IPR005335">
    <property type="entry name" value="Terminase_ssu"/>
</dbReference>
<gene>
    <name evidence="4" type="ORF">BcepMigl_gp28</name>
</gene>
<dbReference type="InterPro" id="IPR038713">
    <property type="entry name" value="Terminase_Gp1_N_sf"/>
</dbReference>
<dbReference type="RefSeq" id="YP_007236774.1">
    <property type="nucleotide sequence ID" value="NC_019917.1"/>
</dbReference>
<dbReference type="PANTHER" id="PTHR41328">
    <property type="entry name" value="TERMINASE SMALL SUBUNIT-RELATED"/>
    <property type="match status" value="1"/>
</dbReference>
<feature type="compositionally biased region" description="Basic and acidic residues" evidence="3">
    <location>
        <begin position="8"/>
        <end position="22"/>
    </location>
</feature>
<dbReference type="Proteomes" id="UP000009014">
    <property type="component" value="Segment"/>
</dbReference>
<sequence>MSTTQRGTSRERDKSSDDRRMTDRQKRFVEEFLVDLNATKAAIRAGYSAKTAQEISSRLLTSPTYAHVQEAIEEAKRARSERTKITQDEVLRHWSELATADVRELVEFRRFACRFCWGIGHAYQWRTEREHTEAVQLAALKEMPPPGNEGGYGYSRKLAPNPDCPECDGDGDGQMLMKDTRKLAGGAALLYAGTQIGKDGLKALTEDRAAALVNVAKHLGMLDPKLTLKGDKENPLSLLLTQVQGSALKPTANPDDDEE</sequence>
<evidence type="ECO:0000313" key="4">
    <source>
        <dbReference type="EMBL" id="AFN39097.1"/>
    </source>
</evidence>
<evidence type="ECO:0000256" key="1">
    <source>
        <dbReference type="ARBA" id="ARBA00022612"/>
    </source>
</evidence>
<organism evidence="4 5">
    <name type="scientific">Burkholderia phage BcepMigl</name>
    <dbReference type="NCBI Taxonomy" id="2886899"/>
    <lineage>
        <taxon>Viruses</taxon>
        <taxon>Duplodnaviria</taxon>
        <taxon>Heunggongvirae</taxon>
        <taxon>Uroviricota</taxon>
        <taxon>Caudoviricetes</taxon>
        <taxon>Lessievirus</taxon>
        <taxon>Lessievirus bcepmigl</taxon>
    </lineage>
</organism>
<dbReference type="GeneID" id="14296485"/>
<dbReference type="PANTHER" id="PTHR41328:SF2">
    <property type="entry name" value="TERMINASE SMALL SUBUNIT"/>
    <property type="match status" value="1"/>
</dbReference>
<protein>
    <submittedName>
        <fullName evidence="4">Terminase small subunit</fullName>
    </submittedName>
</protein>